<dbReference type="GO" id="GO:0080120">
    <property type="term" value="P:CAAX-box protein maturation"/>
    <property type="evidence" value="ECO:0007669"/>
    <property type="project" value="UniProtKB-ARBA"/>
</dbReference>
<gene>
    <name evidence="3" type="ORF">GK091_25630</name>
</gene>
<evidence type="ECO:0000313" key="3">
    <source>
        <dbReference type="EMBL" id="NEU70284.1"/>
    </source>
</evidence>
<accession>A0A6M0IQF6</accession>
<dbReference type="GO" id="GO:0008237">
    <property type="term" value="F:metallopeptidase activity"/>
    <property type="evidence" value="ECO:0007669"/>
    <property type="project" value="UniProtKB-KW"/>
</dbReference>
<evidence type="ECO:0000313" key="4">
    <source>
        <dbReference type="Proteomes" id="UP000477386"/>
    </source>
</evidence>
<comment type="caution">
    <text evidence="3">The sequence shown here is derived from an EMBL/GenBank/DDBJ whole genome shotgun (WGS) entry which is preliminary data.</text>
</comment>
<dbReference type="GO" id="GO:0006508">
    <property type="term" value="P:proteolysis"/>
    <property type="evidence" value="ECO:0007669"/>
    <property type="project" value="UniProtKB-KW"/>
</dbReference>
<feature type="transmembrane region" description="Helical" evidence="1">
    <location>
        <begin position="44"/>
        <end position="63"/>
    </location>
</feature>
<feature type="transmembrane region" description="Helical" evidence="1">
    <location>
        <begin position="137"/>
        <end position="155"/>
    </location>
</feature>
<protein>
    <submittedName>
        <fullName evidence="3">CPBP family intramembrane metalloprotease</fullName>
    </submittedName>
</protein>
<dbReference type="AlphaFoldDB" id="A0A6M0IQF6"/>
<reference evidence="3 4" key="1">
    <citation type="submission" date="2020-02" db="EMBL/GenBank/DDBJ databases">
        <title>Draft genome sequence of two Spirosoma agri KCTC 52727 and Spirosoma terrae KCTC 52035.</title>
        <authorList>
            <person name="Rojas J."/>
            <person name="Ambika Manirajan B."/>
            <person name="Ratering S."/>
            <person name="Suarez C."/>
            <person name="Schnell S."/>
        </authorList>
    </citation>
    <scope>NUCLEOTIDE SEQUENCE [LARGE SCALE GENOMIC DNA]</scope>
    <source>
        <strain evidence="3 4">KCTC 52727</strain>
    </source>
</reference>
<keyword evidence="3" id="KW-0378">Hydrolase</keyword>
<sequence>MGTTQFIFDKAVALKLTRYFVLAFGISYGFHLLPNLLASPGIKWIFTVGFGPFLSAILVSYWSKTPLRLRLFSKTGWVRQMEFIGLGLFLVGTLLANILAGKTNYCLIIFWTLYALFYALLEELGWRVFLGNELSKYSFLTIVLLSAVLWFVWHYSFPNRLTLANPLRFIGMIVAGSAGLAEFYRKTKSWLIVALAHALVNVNPPSLPTLLIFLAITIGFLKFHEFKNKKEAMTRVP</sequence>
<proteinExistence type="predicted"/>
<organism evidence="3 4">
    <name type="scientific">Spirosoma agri</name>
    <dbReference type="NCBI Taxonomy" id="1987381"/>
    <lineage>
        <taxon>Bacteria</taxon>
        <taxon>Pseudomonadati</taxon>
        <taxon>Bacteroidota</taxon>
        <taxon>Cytophagia</taxon>
        <taxon>Cytophagales</taxon>
        <taxon>Cytophagaceae</taxon>
        <taxon>Spirosoma</taxon>
    </lineage>
</organism>
<dbReference type="GO" id="GO:0004175">
    <property type="term" value="F:endopeptidase activity"/>
    <property type="evidence" value="ECO:0007669"/>
    <property type="project" value="UniProtKB-ARBA"/>
</dbReference>
<keyword evidence="1" id="KW-1133">Transmembrane helix</keyword>
<feature type="transmembrane region" description="Helical" evidence="1">
    <location>
        <begin position="83"/>
        <end position="100"/>
    </location>
</feature>
<name>A0A6M0IQF6_9BACT</name>
<keyword evidence="3" id="KW-0645">Protease</keyword>
<evidence type="ECO:0000259" key="2">
    <source>
        <dbReference type="Pfam" id="PF02517"/>
    </source>
</evidence>
<feature type="domain" description="CAAX prenyl protease 2/Lysostaphin resistance protein A-like" evidence="2">
    <location>
        <begin position="107"/>
        <end position="202"/>
    </location>
</feature>
<feature type="transmembrane region" description="Helical" evidence="1">
    <location>
        <begin position="167"/>
        <end position="185"/>
    </location>
</feature>
<feature type="transmembrane region" description="Helical" evidence="1">
    <location>
        <begin position="19"/>
        <end position="37"/>
    </location>
</feature>
<evidence type="ECO:0000256" key="1">
    <source>
        <dbReference type="SAM" id="Phobius"/>
    </source>
</evidence>
<keyword evidence="1" id="KW-0472">Membrane</keyword>
<keyword evidence="1" id="KW-0812">Transmembrane</keyword>
<keyword evidence="3" id="KW-0482">Metalloprotease</keyword>
<keyword evidence="4" id="KW-1185">Reference proteome</keyword>
<dbReference type="InterPro" id="IPR003675">
    <property type="entry name" value="Rce1/LyrA-like_dom"/>
</dbReference>
<feature type="transmembrane region" description="Helical" evidence="1">
    <location>
        <begin position="105"/>
        <end position="121"/>
    </location>
</feature>
<dbReference type="Proteomes" id="UP000477386">
    <property type="component" value="Unassembled WGS sequence"/>
</dbReference>
<dbReference type="Pfam" id="PF02517">
    <property type="entry name" value="Rce1-like"/>
    <property type="match status" value="1"/>
</dbReference>
<feature type="transmembrane region" description="Helical" evidence="1">
    <location>
        <begin position="205"/>
        <end position="223"/>
    </location>
</feature>
<dbReference type="EMBL" id="JAAGNZ010000003">
    <property type="protein sequence ID" value="NEU70284.1"/>
    <property type="molecule type" value="Genomic_DNA"/>
</dbReference>